<evidence type="ECO:0000313" key="3">
    <source>
        <dbReference type="Proteomes" id="UP000244005"/>
    </source>
</evidence>
<keyword evidence="1" id="KW-0812">Transmembrane</keyword>
<keyword evidence="1" id="KW-1133">Transmembrane helix</keyword>
<evidence type="ECO:0000256" key="1">
    <source>
        <dbReference type="SAM" id="Phobius"/>
    </source>
</evidence>
<evidence type="ECO:0000313" key="2">
    <source>
        <dbReference type="EMBL" id="PTQ43084.1"/>
    </source>
</evidence>
<proteinExistence type="predicted"/>
<dbReference type="EMBL" id="KZ772699">
    <property type="protein sequence ID" value="PTQ43084.1"/>
    <property type="molecule type" value="Genomic_DNA"/>
</dbReference>
<protein>
    <submittedName>
        <fullName evidence="2">Uncharacterized protein</fullName>
    </submittedName>
</protein>
<dbReference type="Proteomes" id="UP000244005">
    <property type="component" value="Unassembled WGS sequence"/>
</dbReference>
<keyword evidence="3" id="KW-1185">Reference proteome</keyword>
<feature type="transmembrane region" description="Helical" evidence="1">
    <location>
        <begin position="17"/>
        <end position="39"/>
    </location>
</feature>
<accession>A0A2R6XAG2</accession>
<organism evidence="2 3">
    <name type="scientific">Marchantia polymorpha</name>
    <name type="common">Common liverwort</name>
    <name type="synonym">Marchantia aquatica</name>
    <dbReference type="NCBI Taxonomy" id="3197"/>
    <lineage>
        <taxon>Eukaryota</taxon>
        <taxon>Viridiplantae</taxon>
        <taxon>Streptophyta</taxon>
        <taxon>Embryophyta</taxon>
        <taxon>Marchantiophyta</taxon>
        <taxon>Marchantiopsida</taxon>
        <taxon>Marchantiidae</taxon>
        <taxon>Marchantiales</taxon>
        <taxon>Marchantiaceae</taxon>
        <taxon>Marchantia</taxon>
    </lineage>
</organism>
<keyword evidence="1" id="KW-0472">Membrane</keyword>
<sequence>MTGLGFLHCTHRLPLPFLYCVTLGTVSFLHCVTLGTVSFLQSSLTQTSSSFAFRMFTIFTTPIFQLPTANCDHDLHRSALAAIISALSVSRRLCFLVLPLEDYERIPDLSLVLGFILLDVLCYISEPSQTQQVTPNAQILARGNYLM</sequence>
<gene>
    <name evidence="2" type="ORF">MARPO_0027s0181</name>
</gene>
<reference evidence="3" key="1">
    <citation type="journal article" date="2017" name="Cell">
        <title>Insights into land plant evolution garnered from the Marchantia polymorpha genome.</title>
        <authorList>
            <person name="Bowman J.L."/>
            <person name="Kohchi T."/>
            <person name="Yamato K.T."/>
            <person name="Jenkins J."/>
            <person name="Shu S."/>
            <person name="Ishizaki K."/>
            <person name="Yamaoka S."/>
            <person name="Nishihama R."/>
            <person name="Nakamura Y."/>
            <person name="Berger F."/>
            <person name="Adam C."/>
            <person name="Aki S.S."/>
            <person name="Althoff F."/>
            <person name="Araki T."/>
            <person name="Arteaga-Vazquez M.A."/>
            <person name="Balasubrmanian S."/>
            <person name="Barry K."/>
            <person name="Bauer D."/>
            <person name="Boehm C.R."/>
            <person name="Briginshaw L."/>
            <person name="Caballero-Perez J."/>
            <person name="Catarino B."/>
            <person name="Chen F."/>
            <person name="Chiyoda S."/>
            <person name="Chovatia M."/>
            <person name="Davies K.M."/>
            <person name="Delmans M."/>
            <person name="Demura T."/>
            <person name="Dierschke T."/>
            <person name="Dolan L."/>
            <person name="Dorantes-Acosta A.E."/>
            <person name="Eklund D.M."/>
            <person name="Florent S.N."/>
            <person name="Flores-Sandoval E."/>
            <person name="Fujiyama A."/>
            <person name="Fukuzawa H."/>
            <person name="Galik B."/>
            <person name="Grimanelli D."/>
            <person name="Grimwood J."/>
            <person name="Grossniklaus U."/>
            <person name="Hamada T."/>
            <person name="Haseloff J."/>
            <person name="Hetherington A.J."/>
            <person name="Higo A."/>
            <person name="Hirakawa Y."/>
            <person name="Hundley H.N."/>
            <person name="Ikeda Y."/>
            <person name="Inoue K."/>
            <person name="Inoue S.I."/>
            <person name="Ishida S."/>
            <person name="Jia Q."/>
            <person name="Kakita M."/>
            <person name="Kanazawa T."/>
            <person name="Kawai Y."/>
            <person name="Kawashima T."/>
            <person name="Kennedy M."/>
            <person name="Kinose K."/>
            <person name="Kinoshita T."/>
            <person name="Kohara Y."/>
            <person name="Koide E."/>
            <person name="Komatsu K."/>
            <person name="Kopischke S."/>
            <person name="Kubo M."/>
            <person name="Kyozuka J."/>
            <person name="Lagercrantz U."/>
            <person name="Lin S.S."/>
            <person name="Lindquist E."/>
            <person name="Lipzen A.M."/>
            <person name="Lu C.W."/>
            <person name="De Luna E."/>
            <person name="Martienssen R.A."/>
            <person name="Minamino N."/>
            <person name="Mizutani M."/>
            <person name="Mizutani M."/>
            <person name="Mochizuki N."/>
            <person name="Monte I."/>
            <person name="Mosher R."/>
            <person name="Nagasaki H."/>
            <person name="Nakagami H."/>
            <person name="Naramoto S."/>
            <person name="Nishitani K."/>
            <person name="Ohtani M."/>
            <person name="Okamoto T."/>
            <person name="Okumura M."/>
            <person name="Phillips J."/>
            <person name="Pollak B."/>
            <person name="Reinders A."/>
            <person name="Rovekamp M."/>
            <person name="Sano R."/>
            <person name="Sawa S."/>
            <person name="Schmid M.W."/>
            <person name="Shirakawa M."/>
            <person name="Solano R."/>
            <person name="Spunde A."/>
            <person name="Suetsugu N."/>
            <person name="Sugano S."/>
            <person name="Sugiyama A."/>
            <person name="Sun R."/>
            <person name="Suzuki Y."/>
            <person name="Takenaka M."/>
            <person name="Takezawa D."/>
            <person name="Tomogane H."/>
            <person name="Tsuzuki M."/>
            <person name="Ueda T."/>
            <person name="Umeda M."/>
            <person name="Ward J.M."/>
            <person name="Watanabe Y."/>
            <person name="Yazaki K."/>
            <person name="Yokoyama R."/>
            <person name="Yoshitake Y."/>
            <person name="Yotsui I."/>
            <person name="Zachgo S."/>
            <person name="Schmutz J."/>
        </authorList>
    </citation>
    <scope>NUCLEOTIDE SEQUENCE [LARGE SCALE GENOMIC DNA]</scope>
    <source>
        <strain evidence="3">Tak-1</strain>
    </source>
</reference>
<dbReference type="AlphaFoldDB" id="A0A2R6XAG2"/>
<name>A0A2R6XAG2_MARPO</name>